<feature type="non-terminal residue" evidence="2">
    <location>
        <position position="47"/>
    </location>
</feature>
<keyword evidence="2" id="KW-0547">Nucleotide-binding</keyword>
<dbReference type="Proteomes" id="UP000308444">
    <property type="component" value="Unassembled WGS sequence"/>
</dbReference>
<keyword evidence="1" id="KW-0472">Membrane</keyword>
<evidence type="ECO:0000313" key="2">
    <source>
        <dbReference type="EMBL" id="TKI97110.1"/>
    </source>
</evidence>
<accession>A0A9X9F449</accession>
<evidence type="ECO:0000256" key="1">
    <source>
        <dbReference type="SAM" id="Phobius"/>
    </source>
</evidence>
<sequence>MSPLNWNQLWKKDMSLLIILMVVVPIAGELNFHPFNDTFRVSFGTPL</sequence>
<feature type="transmembrane region" description="Helical" evidence="1">
    <location>
        <begin position="14"/>
        <end position="32"/>
    </location>
</feature>
<keyword evidence="1" id="KW-0812">Transmembrane</keyword>
<evidence type="ECO:0000313" key="3">
    <source>
        <dbReference type="Proteomes" id="UP000308444"/>
    </source>
</evidence>
<dbReference type="AlphaFoldDB" id="A0A9X9F449"/>
<comment type="caution">
    <text evidence="2">The sequence shown here is derived from an EMBL/GenBank/DDBJ whole genome shotgun (WGS) entry which is preliminary data.</text>
</comment>
<organism evidence="2 3">
    <name type="scientific">Bacillus cereus</name>
    <dbReference type="NCBI Taxonomy" id="1396"/>
    <lineage>
        <taxon>Bacteria</taxon>
        <taxon>Bacillati</taxon>
        <taxon>Bacillota</taxon>
        <taxon>Bacilli</taxon>
        <taxon>Bacillales</taxon>
        <taxon>Bacillaceae</taxon>
        <taxon>Bacillus</taxon>
        <taxon>Bacillus cereus group</taxon>
    </lineage>
</organism>
<name>A0A9X9F449_BACCE</name>
<gene>
    <name evidence="2" type="ORF">FC695_25425</name>
</gene>
<dbReference type="EMBL" id="SZOH01002071">
    <property type="protein sequence ID" value="TKI97110.1"/>
    <property type="molecule type" value="Genomic_DNA"/>
</dbReference>
<protein>
    <submittedName>
        <fullName evidence="2">ATP-binding protein</fullName>
    </submittedName>
</protein>
<proteinExistence type="predicted"/>
<keyword evidence="2" id="KW-0067">ATP-binding</keyword>
<dbReference type="GO" id="GO:0005524">
    <property type="term" value="F:ATP binding"/>
    <property type="evidence" value="ECO:0007669"/>
    <property type="project" value="UniProtKB-KW"/>
</dbReference>
<keyword evidence="1" id="KW-1133">Transmembrane helix</keyword>
<reference evidence="2 3" key="1">
    <citation type="journal article" date="2019" name="Environ. Microbiol.">
        <title>An active ?-lactamase is a part of an orchestrated cell wall stress resistance network of Bacillus subtilis and related rhizosphere species.</title>
        <authorList>
            <person name="Bucher T."/>
            <person name="Keren-Paz A."/>
            <person name="Hausser J."/>
            <person name="Olender T."/>
            <person name="Cytryn E."/>
            <person name="Kolodkin-Gal I."/>
        </authorList>
    </citation>
    <scope>NUCLEOTIDE SEQUENCE [LARGE SCALE GENOMIC DNA]</scope>
    <source>
        <strain evidence="2 3">I32</strain>
    </source>
</reference>